<feature type="compositionally biased region" description="Basic and acidic residues" evidence="5">
    <location>
        <begin position="590"/>
        <end position="605"/>
    </location>
</feature>
<dbReference type="STRING" id="71717.A0A4Y7S1Q0"/>
<dbReference type="GO" id="GO:1904262">
    <property type="term" value="P:negative regulation of TORC1 signaling"/>
    <property type="evidence" value="ECO:0007669"/>
    <property type="project" value="TreeGrafter"/>
</dbReference>
<feature type="region of interest" description="Disordered" evidence="5">
    <location>
        <begin position="804"/>
        <end position="829"/>
    </location>
</feature>
<evidence type="ECO:0000256" key="5">
    <source>
        <dbReference type="SAM" id="MobiDB-lite"/>
    </source>
</evidence>
<dbReference type="GO" id="GO:0005096">
    <property type="term" value="F:GTPase activator activity"/>
    <property type="evidence" value="ECO:0007669"/>
    <property type="project" value="InterPro"/>
</dbReference>
<evidence type="ECO:0000256" key="3">
    <source>
        <dbReference type="ARBA" id="ARBA00018529"/>
    </source>
</evidence>
<feature type="domain" description="DEP" evidence="6">
    <location>
        <begin position="1184"/>
        <end position="1259"/>
    </location>
</feature>
<comment type="caution">
    <text evidence="7">The sequence shown here is derived from an EMBL/GenBank/DDBJ whole genome shotgun (WGS) entry which is preliminary data.</text>
</comment>
<name>A0A4Y7S1Q0_COPMI</name>
<organism evidence="7 8">
    <name type="scientific">Coprinellus micaceus</name>
    <name type="common">Glistening ink-cap mushroom</name>
    <name type="synonym">Coprinus micaceus</name>
    <dbReference type="NCBI Taxonomy" id="71717"/>
    <lineage>
        <taxon>Eukaryota</taxon>
        <taxon>Fungi</taxon>
        <taxon>Dikarya</taxon>
        <taxon>Basidiomycota</taxon>
        <taxon>Agaricomycotina</taxon>
        <taxon>Agaricomycetes</taxon>
        <taxon>Agaricomycetidae</taxon>
        <taxon>Agaricales</taxon>
        <taxon>Agaricineae</taxon>
        <taxon>Psathyrellaceae</taxon>
        <taxon>Coprinellus</taxon>
    </lineage>
</organism>
<dbReference type="GO" id="GO:1990130">
    <property type="term" value="C:GATOR1 complex"/>
    <property type="evidence" value="ECO:0007669"/>
    <property type="project" value="TreeGrafter"/>
</dbReference>
<dbReference type="Proteomes" id="UP000298030">
    <property type="component" value="Unassembled WGS sequence"/>
</dbReference>
<evidence type="ECO:0000313" key="8">
    <source>
        <dbReference type="Proteomes" id="UP000298030"/>
    </source>
</evidence>
<reference evidence="7 8" key="1">
    <citation type="journal article" date="2019" name="Nat. Ecol. Evol.">
        <title>Megaphylogeny resolves global patterns of mushroom evolution.</title>
        <authorList>
            <person name="Varga T."/>
            <person name="Krizsan K."/>
            <person name="Foldi C."/>
            <person name="Dima B."/>
            <person name="Sanchez-Garcia M."/>
            <person name="Sanchez-Ramirez S."/>
            <person name="Szollosi G.J."/>
            <person name="Szarkandi J.G."/>
            <person name="Papp V."/>
            <person name="Albert L."/>
            <person name="Andreopoulos W."/>
            <person name="Angelini C."/>
            <person name="Antonin V."/>
            <person name="Barry K.W."/>
            <person name="Bougher N.L."/>
            <person name="Buchanan P."/>
            <person name="Buyck B."/>
            <person name="Bense V."/>
            <person name="Catcheside P."/>
            <person name="Chovatia M."/>
            <person name="Cooper J."/>
            <person name="Damon W."/>
            <person name="Desjardin D."/>
            <person name="Finy P."/>
            <person name="Geml J."/>
            <person name="Haridas S."/>
            <person name="Hughes K."/>
            <person name="Justo A."/>
            <person name="Karasinski D."/>
            <person name="Kautmanova I."/>
            <person name="Kiss B."/>
            <person name="Kocsube S."/>
            <person name="Kotiranta H."/>
            <person name="LaButti K.M."/>
            <person name="Lechner B.E."/>
            <person name="Liimatainen K."/>
            <person name="Lipzen A."/>
            <person name="Lukacs Z."/>
            <person name="Mihaltcheva S."/>
            <person name="Morgado L.N."/>
            <person name="Niskanen T."/>
            <person name="Noordeloos M.E."/>
            <person name="Ohm R.A."/>
            <person name="Ortiz-Santana B."/>
            <person name="Ovrebo C."/>
            <person name="Racz N."/>
            <person name="Riley R."/>
            <person name="Savchenko A."/>
            <person name="Shiryaev A."/>
            <person name="Soop K."/>
            <person name="Spirin V."/>
            <person name="Szebenyi C."/>
            <person name="Tomsovsky M."/>
            <person name="Tulloss R.E."/>
            <person name="Uehling J."/>
            <person name="Grigoriev I.V."/>
            <person name="Vagvolgyi C."/>
            <person name="Papp T."/>
            <person name="Martin F.M."/>
            <person name="Miettinen O."/>
            <person name="Hibbett D.S."/>
            <person name="Nagy L.G."/>
        </authorList>
    </citation>
    <scope>NUCLEOTIDE SEQUENCE [LARGE SCALE GENOMIC DNA]</scope>
    <source>
        <strain evidence="7 8">FP101781</strain>
    </source>
</reference>
<feature type="compositionally biased region" description="Pro residues" evidence="5">
    <location>
        <begin position="704"/>
        <end position="718"/>
    </location>
</feature>
<dbReference type="Pfam" id="PF00610">
    <property type="entry name" value="DEP"/>
    <property type="match status" value="1"/>
</dbReference>
<feature type="region of interest" description="Disordered" evidence="5">
    <location>
        <begin position="742"/>
        <end position="789"/>
    </location>
</feature>
<evidence type="ECO:0000259" key="6">
    <source>
        <dbReference type="PROSITE" id="PS50186"/>
    </source>
</evidence>
<keyword evidence="8" id="KW-1185">Reference proteome</keyword>
<feature type="region of interest" description="Disordered" evidence="5">
    <location>
        <begin position="1"/>
        <end position="40"/>
    </location>
</feature>
<dbReference type="InterPro" id="IPR048255">
    <property type="entry name" value="IML1_N"/>
</dbReference>
<gene>
    <name evidence="7" type="ORF">FA13DRAFT_1805187</name>
</gene>
<dbReference type="InterPro" id="IPR000591">
    <property type="entry name" value="DEP_dom"/>
</dbReference>
<feature type="compositionally biased region" description="Polar residues" evidence="5">
    <location>
        <begin position="576"/>
        <end position="589"/>
    </location>
</feature>
<feature type="compositionally biased region" description="Polar residues" evidence="5">
    <location>
        <begin position="1"/>
        <end position="11"/>
    </location>
</feature>
<dbReference type="EMBL" id="QPFP01000368">
    <property type="protein sequence ID" value="TEB15066.1"/>
    <property type="molecule type" value="Genomic_DNA"/>
</dbReference>
<dbReference type="InterPro" id="IPR036390">
    <property type="entry name" value="WH_DNA-bd_sf"/>
</dbReference>
<dbReference type="PANTHER" id="PTHR13179">
    <property type="entry name" value="DEP DOMAIN CONTAINING PROTEIN 5"/>
    <property type="match status" value="1"/>
</dbReference>
<dbReference type="Gene3D" id="1.10.10.10">
    <property type="entry name" value="Winged helix-like DNA-binding domain superfamily/Winged helix DNA-binding domain"/>
    <property type="match status" value="1"/>
</dbReference>
<sequence length="1551" mass="174535">MTTSRAESVHSQYGRRRSNTSQSIARVLPPPPPPPPPLKYGSSKVLNAWVHEVKESPNITLNHAYWPGVAEGDLLRITTAESKEGFLFSVTRDELQSRTQLQISIPKPIAEAMDVRMNDEVLVTKVACAANAADHVEFVFQDQYLGRNDMWRLGNHLVGQCVYTNQEVTFIGSIAAKIQKIWIAGKQVSSAVVTPATKAIYRSLSAKVTIFIQVCKELWEFSGDGERYYEKIVHSFLPDLFERWKKAGTNHTVHIVLISRVFYEENEIDYAAGPLRRDERGKWYKDFYKVITDLEVNHEWKPTLVALKNSFWDFQRDILLTHHYHRASVDNKIGVPAHVRLVGQLSAAQDGPILEALNLGLNPTETHYIDRSLSLTGATYILITPGTGYFRVSKQLLRLTTTRMLDQGVVLNLVLLTKQPLHQSPIFSFQGVEPGAKVDGDDPLVHDVLWCEDGTVDSSKKKTFWWEPFWLSTTFWDKQKDLPFRQDRFVARAKMHEIQMLGLLEHDVLASIEVPFLPEKPGDLMSHPSELTKEDADKYDNDIFADKSTKPALTGPQTPSILAPGPNFTRDKRGSQRNSLTVTRIQTIEESPRHIIKELPDDHGPRSASLIASSMQPSTSPSQSSIHSIQSERSTASARLERIKNSAAGGSSNQKGSSLTAKLTPSWLLSHFRSGVSEPQTSQVVVSGTPATTTPPQLHITSPTPAPPPPAAAPVPPPTSSLNIPLAPSAPIKMPLPTPRPGMPAQAMKNGTGNRSSLRYDDDTLVAPPRGSFPRRSPINTPPRDDHMNKRRSMVSALSNMALPQSITSSSPGSYTNPSNPSQGQRPVSYLQSSMARRWQHILPQALKKHDVKWHALVTPGCLPLTVDYFPTNSELESSYDVSSWDIYVDPKEMYPCLVRPPPVKGSSDEARKALALNVMRGMAAVRLAQGFQFVTKPVGKDTQEEASQKIPLRRTTSFVSEEAVLPRAVGAADVLKTTDDPVFLSMTNEIHRISFNGEMIQVKRYVRRMGHNPPFKYQCLIWPKLGVGYTELSTTFESHGFENYLWNRLDMLVAGYEHELHDSLRYWRTRFIVIPTAEPPVLSVGPSGEPLNEEEIRILGIEKLSEQFTKLRLQTPDEKRNHQPVLPVRFLPTTLDPAMSVLDDALVEQLEQIHATGPMKKKVGSGSHIADMSPHQIVKLMREEDGVPIKHYLWHRTTYANSFIGADLVNWLVREFRDIPSRAQAAEWGVKLFDQGLFEHCRGEHGFLDGHYYYRFKGEFAMPVTPNVKSGWFQRNHEPEPKGGGYYPSAAPRAKPSAIKKKRLVLSQTIKIDLDPNKRSDQAECAVLHHDIFHNPATVFHFELQWIGTTARVIEEVLKQWNRTIDMYGLRLVEAYVMQISDIRERNAFQSCFPIRFAVPPPIVPDLEKRVSPEGARAAKLYFEYRLLHKFGFIVDVEAQDLYPEQVDVFYSYRRSPFHYSQFVHRSGVAFVQVLDGSQGFLFLTNRLMGPGRMGETMKSKENTPAIKAEELRQRMAAFCMDPKPLNAFYDEQVALIPPSAELEAPSIVV</sequence>
<proteinExistence type="inferred from homology"/>
<dbReference type="CDD" id="cd04449">
    <property type="entry name" value="DEP_DEPDC5-like"/>
    <property type="match status" value="1"/>
</dbReference>
<feature type="region of interest" description="Disordered" evidence="5">
    <location>
        <begin position="686"/>
        <end position="718"/>
    </location>
</feature>
<feature type="region of interest" description="Disordered" evidence="5">
    <location>
        <begin position="546"/>
        <end position="637"/>
    </location>
</feature>
<feature type="compositionally biased region" description="Low complexity" evidence="5">
    <location>
        <begin position="611"/>
        <end position="634"/>
    </location>
</feature>
<evidence type="ECO:0000256" key="4">
    <source>
        <dbReference type="ARBA" id="ARBA00021881"/>
    </source>
</evidence>
<dbReference type="SMART" id="SM00049">
    <property type="entry name" value="DEP"/>
    <property type="match status" value="1"/>
</dbReference>
<dbReference type="OrthoDB" id="39497at2759"/>
<comment type="subcellular location">
    <subcellularLocation>
        <location evidence="1">Vacuole membrane</location>
        <topology evidence="1">Peripheral membrane protein</topology>
    </subcellularLocation>
</comment>
<dbReference type="SUPFAM" id="SSF46785">
    <property type="entry name" value="Winged helix' DNA-binding domain"/>
    <property type="match status" value="1"/>
</dbReference>
<dbReference type="GO" id="GO:0005774">
    <property type="term" value="C:vacuolar membrane"/>
    <property type="evidence" value="ECO:0007669"/>
    <property type="project" value="UniProtKB-SubCell"/>
</dbReference>
<dbReference type="Pfam" id="PF12257">
    <property type="entry name" value="IML1"/>
    <property type="match status" value="1"/>
</dbReference>
<dbReference type="PROSITE" id="PS50186">
    <property type="entry name" value="DEP"/>
    <property type="match status" value="1"/>
</dbReference>
<dbReference type="GO" id="GO:0010508">
    <property type="term" value="P:positive regulation of autophagy"/>
    <property type="evidence" value="ECO:0007669"/>
    <property type="project" value="TreeGrafter"/>
</dbReference>
<feature type="compositionally biased region" description="Polar residues" evidence="5">
    <location>
        <begin position="686"/>
        <end position="700"/>
    </location>
</feature>
<evidence type="ECO:0000313" key="7">
    <source>
        <dbReference type="EMBL" id="TEB15066.1"/>
    </source>
</evidence>
<dbReference type="PANTHER" id="PTHR13179:SF8">
    <property type="entry name" value="GATOR COMPLEX PROTEIN DEPDC5"/>
    <property type="match status" value="1"/>
</dbReference>
<accession>A0A4Y7S1Q0</accession>
<protein>
    <recommendedName>
        <fullName evidence="3">Vacuolar membrane-associated protein IML1</fullName>
    </recommendedName>
    <alternativeName>
        <fullName evidence="4">Vacuolar membrane-associated protein iml1</fullName>
    </alternativeName>
</protein>
<evidence type="ECO:0000256" key="2">
    <source>
        <dbReference type="ARBA" id="ARBA00005643"/>
    </source>
</evidence>
<evidence type="ECO:0000256" key="1">
    <source>
        <dbReference type="ARBA" id="ARBA00004148"/>
    </source>
</evidence>
<dbReference type="InterPro" id="IPR027244">
    <property type="entry name" value="IML1"/>
</dbReference>
<dbReference type="GO" id="GO:0035556">
    <property type="term" value="P:intracellular signal transduction"/>
    <property type="evidence" value="ECO:0007669"/>
    <property type="project" value="InterPro"/>
</dbReference>
<comment type="similarity">
    <text evidence="2">Belongs to the IML1 family.</text>
</comment>
<feature type="compositionally biased region" description="Pro residues" evidence="5">
    <location>
        <begin position="28"/>
        <end position="38"/>
    </location>
</feature>
<dbReference type="InterPro" id="IPR036388">
    <property type="entry name" value="WH-like_DNA-bd_sf"/>
</dbReference>